<feature type="compositionally biased region" description="Low complexity" evidence="1">
    <location>
        <begin position="619"/>
        <end position="630"/>
    </location>
</feature>
<protein>
    <submittedName>
        <fullName evidence="2">Uncharacterized protein</fullName>
    </submittedName>
</protein>
<feature type="compositionally biased region" description="Polar residues" evidence="1">
    <location>
        <begin position="107"/>
        <end position="123"/>
    </location>
</feature>
<organism evidence="2 3">
    <name type="scientific">Candida maltosa (strain Xu316)</name>
    <name type="common">Yeast</name>
    <dbReference type="NCBI Taxonomy" id="1245528"/>
    <lineage>
        <taxon>Eukaryota</taxon>
        <taxon>Fungi</taxon>
        <taxon>Dikarya</taxon>
        <taxon>Ascomycota</taxon>
        <taxon>Saccharomycotina</taxon>
        <taxon>Pichiomycetes</taxon>
        <taxon>Debaryomycetaceae</taxon>
        <taxon>Candida/Lodderomyces clade</taxon>
        <taxon>Candida</taxon>
    </lineage>
</organism>
<dbReference type="HOGENOM" id="CLU_460026_0_0_1"/>
<evidence type="ECO:0000313" key="3">
    <source>
        <dbReference type="Proteomes" id="UP000011777"/>
    </source>
</evidence>
<sequence length="682" mass="74940">MSSLPNPNYLSPNVNRRGHRHKRSQAMSGDFDAIGLGLFNSPAHSVPNPSHVRSLPPPPPPIFSMSDDLDKHYHFNNTEDFQNNTTQSFAFPTNKDSNIFANPPLPQSNKFHNHSNSLNSPIRLQQKRSSSGLQQQQQQQQQSTPNQPRFFLTNDTTVNKDNVPNAIIDLDDIFKANMHIGDYTTETPTRSSQPVHKRTESAPANFYYDDFLGSPFIKESPIKEEEEKLEVNFEEEESEEDEEDIVDNVSDEALPPPSFYQSPSANSSNSSLKTKMIEKTLSNSSSNSFFGTPRSGAKASRYQVFYDHSKLISNAMKNSSENVSGIERAVTPPLNRNPININTGASSTTTTNSKYLNHSSSLPSLKGKRSFSHAPMMRYSEAKRISSPRSTPTMNTNTLQTSIESTSSPSSKSPETQYILEPPAASTPSTSATTLTIMSHNSDTKDGRKSASPVSIHSEVLESTTPSATSTIDTTTSNMAEDITANTTSTSATTAAPSIIITNDLTAKKTKNTNNLYINTNISSSDDSNTMEKSASTIIHSSGNSTPLYAPSLSPTNTTTAVTQPPMASQFTTATTPKQEGFESPKSPHAPRRPESPAQKKILKETKIPVFKKTNAFRNSHTNNSSLSPNTSPPKPLYVDKSDLKHRSFLRRGSNATDISTTSSISSRLKRSSRIFDWLRKK</sequence>
<feature type="region of interest" description="Disordered" evidence="1">
    <location>
        <begin position="223"/>
        <end position="272"/>
    </location>
</feature>
<feature type="region of interest" description="Disordered" evidence="1">
    <location>
        <begin position="440"/>
        <end position="478"/>
    </location>
</feature>
<feature type="region of interest" description="Disordered" evidence="1">
    <location>
        <begin position="523"/>
        <end position="601"/>
    </location>
</feature>
<name>M3IUH0_CANMX</name>
<feature type="compositionally biased region" description="Low complexity" evidence="1">
    <location>
        <begin position="127"/>
        <end position="143"/>
    </location>
</feature>
<dbReference type="OMA" id="PANFYYD"/>
<evidence type="ECO:0000256" key="1">
    <source>
        <dbReference type="SAM" id="MobiDB-lite"/>
    </source>
</evidence>
<gene>
    <name evidence="2" type="ORF">G210_4715</name>
</gene>
<feature type="compositionally biased region" description="Polar residues" evidence="1">
    <location>
        <begin position="531"/>
        <end position="578"/>
    </location>
</feature>
<evidence type="ECO:0000313" key="2">
    <source>
        <dbReference type="EMBL" id="EMG50256.1"/>
    </source>
</evidence>
<feature type="region of interest" description="Disordered" evidence="1">
    <location>
        <begin position="330"/>
        <end position="369"/>
    </location>
</feature>
<dbReference type="EMBL" id="AOGT01000325">
    <property type="protein sequence ID" value="EMG50256.1"/>
    <property type="molecule type" value="Genomic_DNA"/>
</dbReference>
<feature type="compositionally biased region" description="Low complexity" evidence="1">
    <location>
        <begin position="340"/>
        <end position="353"/>
    </location>
</feature>
<feature type="compositionally biased region" description="Polar residues" evidence="1">
    <location>
        <begin position="1"/>
        <end position="14"/>
    </location>
</feature>
<dbReference type="eggNOG" id="ENOG502RPUK">
    <property type="taxonomic scope" value="Eukaryota"/>
</dbReference>
<feature type="region of interest" description="Disordered" evidence="1">
    <location>
        <begin position="382"/>
        <end position="417"/>
    </location>
</feature>
<keyword evidence="3" id="KW-1185">Reference proteome</keyword>
<feature type="compositionally biased region" description="Low complexity" evidence="1">
    <location>
        <begin position="262"/>
        <end position="271"/>
    </location>
</feature>
<dbReference type="OrthoDB" id="3981301at2759"/>
<proteinExistence type="predicted"/>
<dbReference type="STRING" id="1245528.M3IUH0"/>
<feature type="compositionally biased region" description="Low complexity" evidence="1">
    <location>
        <begin position="463"/>
        <end position="478"/>
    </location>
</feature>
<dbReference type="AlphaFoldDB" id="M3IUH0"/>
<feature type="compositionally biased region" description="Acidic residues" evidence="1">
    <location>
        <begin position="232"/>
        <end position="250"/>
    </location>
</feature>
<feature type="compositionally biased region" description="Polar residues" evidence="1">
    <location>
        <begin position="75"/>
        <end position="100"/>
    </location>
</feature>
<comment type="caution">
    <text evidence="2">The sequence shown here is derived from an EMBL/GenBank/DDBJ whole genome shotgun (WGS) entry which is preliminary data.</text>
</comment>
<accession>M3IUH0</accession>
<feature type="compositionally biased region" description="Low complexity" evidence="1">
    <location>
        <begin position="401"/>
        <end position="417"/>
    </location>
</feature>
<feature type="region of interest" description="Disordered" evidence="1">
    <location>
        <begin position="613"/>
        <end position="640"/>
    </location>
</feature>
<feature type="region of interest" description="Disordered" evidence="1">
    <location>
        <begin position="1"/>
        <end position="25"/>
    </location>
</feature>
<feature type="compositionally biased region" description="Polar residues" evidence="1">
    <location>
        <begin position="354"/>
        <end position="363"/>
    </location>
</feature>
<reference evidence="2 3" key="1">
    <citation type="submission" date="2013-02" db="EMBL/GenBank/DDBJ databases">
        <title>Genome sequence of Candida maltosa Xu316, a potential industrial strain for xylitol and ethanol production.</title>
        <authorList>
            <person name="Yu J."/>
            <person name="Wang Q."/>
            <person name="Geng X."/>
            <person name="Bao W."/>
            <person name="He P."/>
            <person name="Cai J."/>
        </authorList>
    </citation>
    <scope>NUCLEOTIDE SEQUENCE [LARGE SCALE GENOMIC DNA]</scope>
    <source>
        <strain evidence="3">Xu316</strain>
    </source>
</reference>
<feature type="region of interest" description="Disordered" evidence="1">
    <location>
        <begin position="73"/>
        <end position="157"/>
    </location>
</feature>
<feature type="compositionally biased region" description="Polar residues" evidence="1">
    <location>
        <begin position="387"/>
        <end position="400"/>
    </location>
</feature>
<dbReference type="Proteomes" id="UP000011777">
    <property type="component" value="Unassembled WGS sequence"/>
</dbReference>